<evidence type="ECO:0000313" key="3">
    <source>
        <dbReference type="Proteomes" id="UP000192847"/>
    </source>
</evidence>
<feature type="compositionally biased region" description="Basic and acidic residues" evidence="1">
    <location>
        <begin position="29"/>
        <end position="53"/>
    </location>
</feature>
<proteinExistence type="predicted"/>
<gene>
    <name evidence="2" type="ORF">BST46_08625</name>
</gene>
<name>A0ABX3TNW2_9MYCO</name>
<comment type="caution">
    <text evidence="2">The sequence shown here is derived from an EMBL/GenBank/DDBJ whole genome shotgun (WGS) entry which is preliminary data.</text>
</comment>
<feature type="region of interest" description="Disordered" evidence="1">
    <location>
        <begin position="1"/>
        <end position="53"/>
    </location>
</feature>
<evidence type="ECO:0008006" key="4">
    <source>
        <dbReference type="Google" id="ProtNLM"/>
    </source>
</evidence>
<dbReference type="Proteomes" id="UP000192847">
    <property type="component" value="Unassembled WGS sequence"/>
</dbReference>
<dbReference type="RefSeq" id="WP_044090751.1">
    <property type="nucleotide sequence ID" value="NZ_MVIL01000021.1"/>
</dbReference>
<sequence>MTEQARTPENGPQLDGDGQPTEAEGIDTEAPKGTKEARFRQERNEARAERDSLAERVAQLQTRELERIASKSLSNPADLLTLSGKSLADFLDENGELDAELVTETANELLGTRPGLRPHARPVDPSQGTGNARPTKAQPTFADLLKS</sequence>
<feature type="region of interest" description="Disordered" evidence="1">
    <location>
        <begin position="110"/>
        <end position="147"/>
    </location>
</feature>
<evidence type="ECO:0000256" key="1">
    <source>
        <dbReference type="SAM" id="MobiDB-lite"/>
    </source>
</evidence>
<dbReference type="EMBL" id="MVIL01000021">
    <property type="protein sequence ID" value="ORB80463.1"/>
    <property type="molecule type" value="Genomic_DNA"/>
</dbReference>
<evidence type="ECO:0000313" key="2">
    <source>
        <dbReference type="EMBL" id="ORB80463.1"/>
    </source>
</evidence>
<organism evidence="2 3">
    <name type="scientific">Mycobacterium timonense</name>
    <dbReference type="NCBI Taxonomy" id="701043"/>
    <lineage>
        <taxon>Bacteria</taxon>
        <taxon>Bacillati</taxon>
        <taxon>Actinomycetota</taxon>
        <taxon>Actinomycetes</taxon>
        <taxon>Mycobacteriales</taxon>
        <taxon>Mycobacteriaceae</taxon>
        <taxon>Mycobacterium</taxon>
        <taxon>Mycobacterium avium complex (MAC)</taxon>
    </lineage>
</organism>
<protein>
    <recommendedName>
        <fullName evidence="4">DUF4355 domain-containing protein</fullName>
    </recommendedName>
</protein>
<keyword evidence="3" id="KW-1185">Reference proteome</keyword>
<accession>A0ABX3TNW2</accession>
<reference evidence="2 3" key="1">
    <citation type="submission" date="2017-02" db="EMBL/GenBank/DDBJ databases">
        <title>The new phylogeny of genus Mycobacterium.</title>
        <authorList>
            <person name="Tortoli E."/>
            <person name="Trovato A."/>
            <person name="Cirillo D.M."/>
        </authorList>
    </citation>
    <scope>NUCLEOTIDE SEQUENCE [LARGE SCALE GENOMIC DNA]</scope>
    <source>
        <strain evidence="2 3">CCUG 56329</strain>
    </source>
</reference>